<dbReference type="OrthoDB" id="5804279at2759"/>
<organism evidence="3 4">
    <name type="scientific">Stylonychia lemnae</name>
    <name type="common">Ciliate</name>
    <dbReference type="NCBI Taxonomy" id="5949"/>
    <lineage>
        <taxon>Eukaryota</taxon>
        <taxon>Sar</taxon>
        <taxon>Alveolata</taxon>
        <taxon>Ciliophora</taxon>
        <taxon>Intramacronucleata</taxon>
        <taxon>Spirotrichea</taxon>
        <taxon>Stichotrichia</taxon>
        <taxon>Sporadotrichida</taxon>
        <taxon>Oxytrichidae</taxon>
        <taxon>Stylonychinae</taxon>
        <taxon>Stylonychia</taxon>
    </lineage>
</organism>
<reference evidence="3 4" key="1">
    <citation type="submission" date="2014-06" db="EMBL/GenBank/DDBJ databases">
        <authorList>
            <person name="Swart Estienne"/>
        </authorList>
    </citation>
    <scope>NUCLEOTIDE SEQUENCE [LARGE SCALE GENOMIC DNA]</scope>
    <source>
        <strain evidence="3 4">130c</strain>
    </source>
</reference>
<evidence type="ECO:0000313" key="3">
    <source>
        <dbReference type="EMBL" id="CDW91145.1"/>
    </source>
</evidence>
<dbReference type="AlphaFoldDB" id="A0A078B9E3"/>
<dbReference type="Proteomes" id="UP000039865">
    <property type="component" value="Unassembled WGS sequence"/>
</dbReference>
<keyword evidence="4" id="KW-1185">Reference proteome</keyword>
<dbReference type="EMBL" id="CCKQ01019138">
    <property type="protein sequence ID" value="CDW91145.1"/>
    <property type="molecule type" value="Genomic_DNA"/>
</dbReference>
<dbReference type="Pfam" id="PF05303">
    <property type="entry name" value="GSKIP_dom"/>
    <property type="match status" value="1"/>
</dbReference>
<dbReference type="InterPro" id="IPR023231">
    <property type="entry name" value="GSKIP_dom_sf"/>
</dbReference>
<dbReference type="InParanoid" id="A0A078B9E3"/>
<gene>
    <name evidence="3" type="primary">Contig5534.g5918</name>
    <name evidence="3" type="ORF">STYLEM_20297</name>
</gene>
<sequence>MDHQNFPDETFNFEKECQEFIDLNFVHSIKFHEIIPGISSTLTIQTLEDHVLELEWDSYGIRVLTSKKANGEDIPPSDKKFEDLYGLLNTYSEKYLETFHNQLSMRLMNDLNGLDRLRFFEDVDNFVEDQSNEGKDTQELNIKISKSENQE</sequence>
<evidence type="ECO:0000256" key="1">
    <source>
        <dbReference type="SAM" id="MobiDB-lite"/>
    </source>
</evidence>
<evidence type="ECO:0000313" key="4">
    <source>
        <dbReference type="Proteomes" id="UP000039865"/>
    </source>
</evidence>
<accession>A0A078B9E3</accession>
<dbReference type="SUPFAM" id="SSF103107">
    <property type="entry name" value="Hypothetical protein c14orf129, hspc210"/>
    <property type="match status" value="1"/>
</dbReference>
<evidence type="ECO:0000259" key="2">
    <source>
        <dbReference type="Pfam" id="PF05303"/>
    </source>
</evidence>
<proteinExistence type="predicted"/>
<dbReference type="Gene3D" id="3.30.2280.10">
    <property type="entry name" value="Hypothetical protein (hspc210)"/>
    <property type="match status" value="1"/>
</dbReference>
<dbReference type="InterPro" id="IPR007967">
    <property type="entry name" value="GSKIP_dom"/>
</dbReference>
<name>A0A078B9E3_STYLE</name>
<feature type="domain" description="GSKIP" evidence="2">
    <location>
        <begin position="41"/>
        <end position="108"/>
    </location>
</feature>
<protein>
    <recommendedName>
        <fullName evidence="2">GSKIP domain-containing protein</fullName>
    </recommendedName>
</protein>
<feature type="region of interest" description="Disordered" evidence="1">
    <location>
        <begin position="131"/>
        <end position="151"/>
    </location>
</feature>